<gene>
    <name evidence="5" type="ORF">BSL78_17976</name>
</gene>
<dbReference type="GO" id="GO:0010508">
    <property type="term" value="P:positive regulation of autophagy"/>
    <property type="evidence" value="ECO:0007669"/>
    <property type="project" value="TreeGrafter"/>
</dbReference>
<dbReference type="Pfam" id="PF15811">
    <property type="entry name" value="SVIP"/>
    <property type="match status" value="1"/>
</dbReference>
<dbReference type="PANTHER" id="PTHR35269">
    <property type="entry name" value="SMALL VCP/P97-INTERACTING PROTEIN"/>
    <property type="match status" value="1"/>
</dbReference>
<dbReference type="PANTHER" id="PTHR35269:SF1">
    <property type="entry name" value="SMALL VCP_P97-INTERACTING PROTEIN"/>
    <property type="match status" value="1"/>
</dbReference>
<dbReference type="EMBL" id="MRZV01000730">
    <property type="protein sequence ID" value="PIK45159.1"/>
    <property type="molecule type" value="Genomic_DNA"/>
</dbReference>
<evidence type="ECO:0000256" key="1">
    <source>
        <dbReference type="ARBA" id="ARBA00022707"/>
    </source>
</evidence>
<dbReference type="AlphaFoldDB" id="A0A2G8KB19"/>
<dbReference type="GO" id="GO:1904293">
    <property type="term" value="P:negative regulation of ERAD pathway"/>
    <property type="evidence" value="ECO:0007669"/>
    <property type="project" value="TreeGrafter"/>
</dbReference>
<dbReference type="Proteomes" id="UP000230750">
    <property type="component" value="Unassembled WGS sequence"/>
</dbReference>
<dbReference type="GO" id="GO:1904240">
    <property type="term" value="P:negative regulation of VCP-NPL4-UFD1 AAA ATPase complex assembly"/>
    <property type="evidence" value="ECO:0007669"/>
    <property type="project" value="TreeGrafter"/>
</dbReference>
<feature type="region of interest" description="Disordered" evidence="4">
    <location>
        <begin position="67"/>
        <end position="133"/>
    </location>
</feature>
<evidence type="ECO:0000313" key="6">
    <source>
        <dbReference type="Proteomes" id="UP000230750"/>
    </source>
</evidence>
<evidence type="ECO:0000256" key="4">
    <source>
        <dbReference type="SAM" id="MobiDB-lite"/>
    </source>
</evidence>
<dbReference type="InterPro" id="IPR055366">
    <property type="entry name" value="SVIP_metazoa"/>
</dbReference>
<evidence type="ECO:0000313" key="5">
    <source>
        <dbReference type="EMBL" id="PIK45159.1"/>
    </source>
</evidence>
<evidence type="ECO:0008006" key="7">
    <source>
        <dbReference type="Google" id="ProtNLM"/>
    </source>
</evidence>
<keyword evidence="2" id="KW-0564">Palmitate</keyword>
<comment type="caution">
    <text evidence="5">The sequence shown here is derived from an EMBL/GenBank/DDBJ whole genome shotgun (WGS) entry which is preliminary data.</text>
</comment>
<keyword evidence="6" id="KW-1185">Reference proteome</keyword>
<dbReference type="GO" id="GO:1904153">
    <property type="term" value="P:negative regulation of retrograde protein transport, ER to cytosol"/>
    <property type="evidence" value="ECO:0007669"/>
    <property type="project" value="TreeGrafter"/>
</dbReference>
<name>A0A2G8KB19_STIJA</name>
<accession>A0A2G8KB19</accession>
<dbReference type="GO" id="GO:0005789">
    <property type="term" value="C:endoplasmic reticulum membrane"/>
    <property type="evidence" value="ECO:0007669"/>
    <property type="project" value="TreeGrafter"/>
</dbReference>
<keyword evidence="3" id="KW-0449">Lipoprotein</keyword>
<dbReference type="InterPro" id="IPR031632">
    <property type="entry name" value="SVIP"/>
</dbReference>
<evidence type="ECO:0000256" key="3">
    <source>
        <dbReference type="ARBA" id="ARBA00023288"/>
    </source>
</evidence>
<protein>
    <recommendedName>
        <fullName evidence="7">Small VCP/p97-interacting protein</fullName>
    </recommendedName>
</protein>
<organism evidence="5 6">
    <name type="scientific">Stichopus japonicus</name>
    <name type="common">Sea cucumber</name>
    <dbReference type="NCBI Taxonomy" id="307972"/>
    <lineage>
        <taxon>Eukaryota</taxon>
        <taxon>Metazoa</taxon>
        <taxon>Echinodermata</taxon>
        <taxon>Eleutherozoa</taxon>
        <taxon>Echinozoa</taxon>
        <taxon>Holothuroidea</taxon>
        <taxon>Aspidochirotacea</taxon>
        <taxon>Aspidochirotida</taxon>
        <taxon>Stichopodidae</taxon>
        <taxon>Apostichopus</taxon>
    </lineage>
</organism>
<sequence length="133" mass="14951">MNGKAQPYWKQIGSLSSHNTVSSSMDLRRPVLYKEIHISGQVLSRCKKVRYNLASLNSGMNLGMSLNPVMNPGEERRAQQAAAAEKRVKEAEGRGVKDPEGVKKRKLQQEEMEKRAEALEQTEGDNKLKWQVG</sequence>
<feature type="compositionally biased region" description="Basic and acidic residues" evidence="4">
    <location>
        <begin position="73"/>
        <end position="133"/>
    </location>
</feature>
<reference evidence="5 6" key="1">
    <citation type="journal article" date="2017" name="PLoS Biol.">
        <title>The sea cucumber genome provides insights into morphological evolution and visceral regeneration.</title>
        <authorList>
            <person name="Zhang X."/>
            <person name="Sun L."/>
            <person name="Yuan J."/>
            <person name="Sun Y."/>
            <person name="Gao Y."/>
            <person name="Zhang L."/>
            <person name="Li S."/>
            <person name="Dai H."/>
            <person name="Hamel J.F."/>
            <person name="Liu C."/>
            <person name="Yu Y."/>
            <person name="Liu S."/>
            <person name="Lin W."/>
            <person name="Guo K."/>
            <person name="Jin S."/>
            <person name="Xu P."/>
            <person name="Storey K.B."/>
            <person name="Huan P."/>
            <person name="Zhang T."/>
            <person name="Zhou Y."/>
            <person name="Zhang J."/>
            <person name="Lin C."/>
            <person name="Li X."/>
            <person name="Xing L."/>
            <person name="Huo D."/>
            <person name="Sun M."/>
            <person name="Wang L."/>
            <person name="Mercier A."/>
            <person name="Li F."/>
            <person name="Yang H."/>
            <person name="Xiang J."/>
        </authorList>
    </citation>
    <scope>NUCLEOTIDE SEQUENCE [LARGE SCALE GENOMIC DNA]</scope>
    <source>
        <strain evidence="5">Shaxun</strain>
        <tissue evidence="5">Muscle</tissue>
    </source>
</reference>
<evidence type="ECO:0000256" key="2">
    <source>
        <dbReference type="ARBA" id="ARBA00023139"/>
    </source>
</evidence>
<keyword evidence="1" id="KW-0519">Myristate</keyword>
<proteinExistence type="predicted"/>